<feature type="non-terminal residue" evidence="1">
    <location>
        <position position="1"/>
    </location>
</feature>
<proteinExistence type="predicted"/>
<dbReference type="EMBL" id="CALNXI010001112">
    <property type="protein sequence ID" value="CAH3156023.1"/>
    <property type="molecule type" value="Genomic_DNA"/>
</dbReference>
<comment type="caution">
    <text evidence="1">The sequence shown here is derived from an EMBL/GenBank/DDBJ whole genome shotgun (WGS) entry which is preliminary data.</text>
</comment>
<name>A0ABN8Q2P3_9CNID</name>
<organism evidence="1 2">
    <name type="scientific">Porites evermanni</name>
    <dbReference type="NCBI Taxonomy" id="104178"/>
    <lineage>
        <taxon>Eukaryota</taxon>
        <taxon>Metazoa</taxon>
        <taxon>Cnidaria</taxon>
        <taxon>Anthozoa</taxon>
        <taxon>Hexacorallia</taxon>
        <taxon>Scleractinia</taxon>
        <taxon>Fungiina</taxon>
        <taxon>Poritidae</taxon>
        <taxon>Porites</taxon>
    </lineage>
</organism>
<gene>
    <name evidence="1" type="ORF">PEVE_00002046</name>
</gene>
<evidence type="ECO:0008006" key="3">
    <source>
        <dbReference type="Google" id="ProtNLM"/>
    </source>
</evidence>
<sequence length="222" mass="23986">IVSYDSKHEEFGGDRFAFYTANCVMFVLQSLSYRAVPAGPTECYSCLENDPATCSANQQVQTCATDRGSLGTTHCGFRAGIYGDEFGNTNYGVMRGCINCADKRQASERTFGYLKALLGWTLLQCEIECCTGDKYNTGTVPTLPTPGSDKAQACERVYGYVRALLGWTVLQCEIECCTGDKCNTGTFPTVPTSGSGGSKNTEEQVTGVLAFAAASVIIWHHF</sequence>
<accession>A0ABN8Q2P3</accession>
<keyword evidence="2" id="KW-1185">Reference proteome</keyword>
<dbReference type="Proteomes" id="UP001159427">
    <property type="component" value="Unassembled WGS sequence"/>
</dbReference>
<evidence type="ECO:0000313" key="1">
    <source>
        <dbReference type="EMBL" id="CAH3156023.1"/>
    </source>
</evidence>
<reference evidence="1 2" key="1">
    <citation type="submission" date="2022-05" db="EMBL/GenBank/DDBJ databases">
        <authorList>
            <consortium name="Genoscope - CEA"/>
            <person name="William W."/>
        </authorList>
    </citation>
    <scope>NUCLEOTIDE SEQUENCE [LARGE SCALE GENOMIC DNA]</scope>
</reference>
<evidence type="ECO:0000313" key="2">
    <source>
        <dbReference type="Proteomes" id="UP001159427"/>
    </source>
</evidence>
<protein>
    <recommendedName>
        <fullName evidence="3">Sodefrin-like factor alpha</fullName>
    </recommendedName>
</protein>